<keyword evidence="18" id="KW-1185">Reference proteome</keyword>
<dbReference type="Ensembl" id="ENSVURT00010007239.1">
    <property type="protein sequence ID" value="ENSVURP00010006400.1"/>
    <property type="gene ID" value="ENSVURG00010004958.1"/>
</dbReference>
<dbReference type="OrthoDB" id="8941324at2759"/>
<dbReference type="GO" id="GO:0042105">
    <property type="term" value="C:alpha-beta T cell receptor complex"/>
    <property type="evidence" value="ECO:0007669"/>
    <property type="project" value="TreeGrafter"/>
</dbReference>
<evidence type="ECO:0000256" key="13">
    <source>
        <dbReference type="ARBA" id="ARBA00030628"/>
    </source>
</evidence>
<evidence type="ECO:0000313" key="17">
    <source>
        <dbReference type="Ensembl" id="ENSVURP00010006400.1"/>
    </source>
</evidence>
<protein>
    <recommendedName>
        <fullName evidence="2">T-cell surface glycoprotein CD3 delta chain</fullName>
    </recommendedName>
    <alternativeName>
        <fullName evidence="13">T-cell receptor T3 delta chain</fullName>
    </alternativeName>
</protein>
<dbReference type="InterPro" id="IPR032052">
    <property type="entry name" value="Ig_4"/>
</dbReference>
<reference evidence="17" key="3">
    <citation type="submission" date="2025-09" db="UniProtKB">
        <authorList>
            <consortium name="Ensembl"/>
        </authorList>
    </citation>
    <scope>IDENTIFICATION</scope>
</reference>
<evidence type="ECO:0000256" key="11">
    <source>
        <dbReference type="ARBA" id="ARBA00023170"/>
    </source>
</evidence>
<evidence type="ECO:0000256" key="15">
    <source>
        <dbReference type="SAM" id="SignalP"/>
    </source>
</evidence>
<keyword evidence="11" id="KW-0675">Receptor</keyword>
<keyword evidence="5 15" id="KW-0732">Signal</keyword>
<evidence type="ECO:0000256" key="4">
    <source>
        <dbReference type="ARBA" id="ARBA00022692"/>
    </source>
</evidence>
<dbReference type="Pfam" id="PF02189">
    <property type="entry name" value="ITAM"/>
    <property type="match status" value="1"/>
</dbReference>
<dbReference type="FunFam" id="2.60.40.10:FF:001361">
    <property type="entry name" value="T-cell surface glycoprotein CD3 delta chain"/>
    <property type="match status" value="1"/>
</dbReference>
<dbReference type="GO" id="GO:0007166">
    <property type="term" value="P:cell surface receptor signaling pathway"/>
    <property type="evidence" value="ECO:0007669"/>
    <property type="project" value="InterPro"/>
</dbReference>
<dbReference type="GO" id="GO:0004888">
    <property type="term" value="F:transmembrane signaling receptor activity"/>
    <property type="evidence" value="ECO:0007669"/>
    <property type="project" value="InterPro"/>
</dbReference>
<evidence type="ECO:0000256" key="6">
    <source>
        <dbReference type="ARBA" id="ARBA00022859"/>
    </source>
</evidence>
<name>A0A4X2KB17_VOMUR</name>
<dbReference type="CTD" id="915"/>
<feature type="domain" description="CD3 gamma/delta subunit Ig-like" evidence="16">
    <location>
        <begin position="49"/>
        <end position="119"/>
    </location>
</feature>
<comment type="subcellular location">
    <subcellularLocation>
        <location evidence="1">Membrane</location>
        <topology evidence="1">Single-pass type I membrane protein</topology>
    </subcellularLocation>
</comment>
<sequence length="191" mass="21252">MAVQEIHRWSMKWDLCLAGLILTITLLQGSVVQADDGDKSLSISVVESEDKIFLKCNGTDFSWVALEESSKKSYPSNKSVDLGRKIQDPRGTYQCTDAKDKKSPVLHVYYRMCQNCVELNSGSLIGILVADVIATFILAIGVYCFAGHEEGCLPAGFDKQILMQNDALYQPLKDRDDNSYSHIGGKRPRNK</sequence>
<dbReference type="GO" id="GO:0002250">
    <property type="term" value="P:adaptive immune response"/>
    <property type="evidence" value="ECO:0007669"/>
    <property type="project" value="UniProtKB-KW"/>
</dbReference>
<dbReference type="Pfam" id="PF16680">
    <property type="entry name" value="Ig_4"/>
    <property type="match status" value="1"/>
</dbReference>
<dbReference type="GeneID" id="114023145"/>
<evidence type="ECO:0000256" key="3">
    <source>
        <dbReference type="ARBA" id="ARBA00022553"/>
    </source>
</evidence>
<evidence type="ECO:0000256" key="10">
    <source>
        <dbReference type="ARBA" id="ARBA00023157"/>
    </source>
</evidence>
<keyword evidence="12" id="KW-0325">Glycoprotein</keyword>
<dbReference type="AlphaFoldDB" id="A0A4X2KB17"/>
<dbReference type="Gene3D" id="2.60.40.10">
    <property type="entry name" value="Immunoglobulins"/>
    <property type="match status" value="1"/>
</dbReference>
<dbReference type="STRING" id="29139.ENSVURP00010006400"/>
<keyword evidence="7" id="KW-1133">Transmembrane helix</keyword>
<comment type="subunit">
    <text evidence="14">The TCR-CD3 complex is composed of a CD3D/CD3E and a CD3G/CD3E heterodimers that preferentially associate with TCRalpha and TCRbeta, respectively, to form TCRalpha/CD3E/CD3G and TCRbeta/CD3G/CD3E trimers. In turn, the hexamer interacts with CD3Z homodimer to form the TCR-CD3 complex. Alternatively, TCRalpha and TCRbeta can be replaced by TCRgamma and TCRdelta. Interacts with coreceptors CD4 and CD8.</text>
</comment>
<keyword evidence="6" id="KW-0391">Immunity</keyword>
<gene>
    <name evidence="17" type="primary">CD3D</name>
</gene>
<feature type="chain" id="PRO_5021452549" description="T-cell surface glycoprotein CD3 delta chain" evidence="15">
    <location>
        <begin position="35"/>
        <end position="191"/>
    </location>
</feature>
<keyword evidence="3" id="KW-0597">Phosphoprotein</keyword>
<dbReference type="InterPro" id="IPR015484">
    <property type="entry name" value="CD3_esu/gsu/dsu"/>
</dbReference>
<proteinExistence type="predicted"/>
<dbReference type="Proteomes" id="UP000314987">
    <property type="component" value="Unassembled WGS sequence"/>
</dbReference>
<dbReference type="RefSeq" id="XP_027691466.1">
    <property type="nucleotide sequence ID" value="XM_027835665.1"/>
</dbReference>
<dbReference type="OMA" id="YQPLRDH"/>
<dbReference type="PROSITE" id="PS51055">
    <property type="entry name" value="ITAM_1"/>
    <property type="match status" value="1"/>
</dbReference>
<accession>A0A4X2KB17</accession>
<evidence type="ECO:0000256" key="2">
    <source>
        <dbReference type="ARBA" id="ARBA00014256"/>
    </source>
</evidence>
<keyword evidence="8" id="KW-1064">Adaptive immunity</keyword>
<evidence type="ECO:0000256" key="8">
    <source>
        <dbReference type="ARBA" id="ARBA00023130"/>
    </source>
</evidence>
<dbReference type="InterPro" id="IPR036179">
    <property type="entry name" value="Ig-like_dom_sf"/>
</dbReference>
<evidence type="ECO:0000256" key="9">
    <source>
        <dbReference type="ARBA" id="ARBA00023136"/>
    </source>
</evidence>
<dbReference type="SUPFAM" id="SSF48726">
    <property type="entry name" value="Immunoglobulin"/>
    <property type="match status" value="1"/>
</dbReference>
<evidence type="ECO:0000256" key="1">
    <source>
        <dbReference type="ARBA" id="ARBA00004479"/>
    </source>
</evidence>
<evidence type="ECO:0000256" key="12">
    <source>
        <dbReference type="ARBA" id="ARBA00023180"/>
    </source>
</evidence>
<dbReference type="PANTHER" id="PTHR10570:SF5">
    <property type="entry name" value="T-CELL SURFACE GLYCOPROTEIN CD3 DELTA CHAIN"/>
    <property type="match status" value="1"/>
</dbReference>
<dbReference type="PANTHER" id="PTHR10570">
    <property type="entry name" value="T-CELL SURFACE GLYCOPROTEIN CD3 GAMMA CHAIN / DELTA CHAIN"/>
    <property type="match status" value="1"/>
</dbReference>
<evidence type="ECO:0000256" key="5">
    <source>
        <dbReference type="ARBA" id="ARBA00022729"/>
    </source>
</evidence>
<reference evidence="18" key="1">
    <citation type="submission" date="2018-12" db="EMBL/GenBank/DDBJ databases">
        <authorList>
            <person name="Yazar S."/>
        </authorList>
    </citation>
    <scope>NUCLEOTIDE SEQUENCE [LARGE SCALE GENOMIC DNA]</scope>
</reference>
<reference evidence="17" key="2">
    <citation type="submission" date="2025-08" db="UniProtKB">
        <authorList>
            <consortium name="Ensembl"/>
        </authorList>
    </citation>
    <scope>IDENTIFICATION</scope>
</reference>
<keyword evidence="10" id="KW-1015">Disulfide bond</keyword>
<feature type="signal peptide" evidence="15">
    <location>
        <begin position="1"/>
        <end position="34"/>
    </location>
</feature>
<dbReference type="GeneTree" id="ENSGT00940000153312"/>
<evidence type="ECO:0000313" key="18">
    <source>
        <dbReference type="Proteomes" id="UP000314987"/>
    </source>
</evidence>
<evidence type="ECO:0000256" key="7">
    <source>
        <dbReference type="ARBA" id="ARBA00022989"/>
    </source>
</evidence>
<keyword evidence="9" id="KW-0472">Membrane</keyword>
<organism evidence="17 18">
    <name type="scientific">Vombatus ursinus</name>
    <name type="common">Common wombat</name>
    <dbReference type="NCBI Taxonomy" id="29139"/>
    <lineage>
        <taxon>Eukaryota</taxon>
        <taxon>Metazoa</taxon>
        <taxon>Chordata</taxon>
        <taxon>Craniata</taxon>
        <taxon>Vertebrata</taxon>
        <taxon>Euteleostomi</taxon>
        <taxon>Mammalia</taxon>
        <taxon>Metatheria</taxon>
        <taxon>Diprotodontia</taxon>
        <taxon>Vombatidae</taxon>
        <taxon>Vombatus</taxon>
    </lineage>
</organism>
<dbReference type="InterPro" id="IPR013783">
    <property type="entry name" value="Ig-like_fold"/>
</dbReference>
<evidence type="ECO:0000259" key="16">
    <source>
        <dbReference type="Pfam" id="PF16680"/>
    </source>
</evidence>
<keyword evidence="4" id="KW-0812">Transmembrane</keyword>
<dbReference type="GO" id="GO:0009897">
    <property type="term" value="C:external side of plasma membrane"/>
    <property type="evidence" value="ECO:0007669"/>
    <property type="project" value="TreeGrafter"/>
</dbReference>
<dbReference type="InterPro" id="IPR003110">
    <property type="entry name" value="Phos_immunorcpt_sig_ITAM"/>
</dbReference>
<dbReference type="GO" id="GO:0045059">
    <property type="term" value="P:positive thymic T cell selection"/>
    <property type="evidence" value="ECO:0007669"/>
    <property type="project" value="TreeGrafter"/>
</dbReference>
<evidence type="ECO:0000256" key="14">
    <source>
        <dbReference type="ARBA" id="ARBA00047083"/>
    </source>
</evidence>